<name>A0ABR4LE17_9EURO</name>
<evidence type="ECO:0000259" key="2">
    <source>
        <dbReference type="Pfam" id="PF07859"/>
    </source>
</evidence>
<dbReference type="EMBL" id="JBFXLQ010000061">
    <property type="protein sequence ID" value="KAL2862788.1"/>
    <property type="molecule type" value="Genomic_DNA"/>
</dbReference>
<dbReference type="RefSeq" id="XP_070881767.1">
    <property type="nucleotide sequence ID" value="XM_071034710.1"/>
</dbReference>
<dbReference type="PANTHER" id="PTHR48081">
    <property type="entry name" value="AB HYDROLASE SUPERFAMILY PROTEIN C4A8.06C"/>
    <property type="match status" value="1"/>
</dbReference>
<evidence type="ECO:0000256" key="1">
    <source>
        <dbReference type="ARBA" id="ARBA00022801"/>
    </source>
</evidence>
<evidence type="ECO:0000313" key="4">
    <source>
        <dbReference type="Proteomes" id="UP001610432"/>
    </source>
</evidence>
<dbReference type="Gene3D" id="3.40.50.1820">
    <property type="entry name" value="alpha/beta hydrolase"/>
    <property type="match status" value="1"/>
</dbReference>
<dbReference type="SUPFAM" id="SSF53474">
    <property type="entry name" value="alpha/beta-Hydrolases"/>
    <property type="match status" value="1"/>
</dbReference>
<dbReference type="GO" id="GO:0016787">
    <property type="term" value="F:hydrolase activity"/>
    <property type="evidence" value="ECO:0007669"/>
    <property type="project" value="UniProtKB-KW"/>
</dbReference>
<dbReference type="Pfam" id="PF07859">
    <property type="entry name" value="Abhydrolase_3"/>
    <property type="match status" value="1"/>
</dbReference>
<feature type="non-terminal residue" evidence="3">
    <location>
        <position position="1"/>
    </location>
</feature>
<sequence>MDQYNIPEDVLKLGIVDPELEEVLEQSPPPSMDFSFPIEPMREFVSAMEKTTYDACPTFDTQESVLEIPMRDGHRSQLHIVKPGNSSSANPVVVLVFGGAFVMGSNIQSIIWARTIAALYGATVVQPSYRLAPEHKFPAAPNDIWDSVQWIAANQSALDADLTKGFIIGGGSAGGNLSIVTAHRAVKEKLSPPITGVLANIPVCMSKETVPEKYKHLWISREQNANAPGNPGRDSKNSGGYEALYQQDFLSEDFSPFNSTAPFSAIPRTYIQVAGLDQIRDDGLVYAKVLSDNGVEVKVDAYPGVPHGHFNLWPHMKQSVKSQEDTIRNAGWLLRQEVPRKRVEEVVALVLRK</sequence>
<dbReference type="PANTHER" id="PTHR48081:SF8">
    <property type="entry name" value="ALPHA_BETA HYDROLASE FOLD-3 DOMAIN-CONTAINING PROTEIN-RELATED"/>
    <property type="match status" value="1"/>
</dbReference>
<gene>
    <name evidence="3" type="ORF">BJX67DRAFT_391054</name>
</gene>
<keyword evidence="4" id="KW-1185">Reference proteome</keyword>
<comment type="caution">
    <text evidence="3">The sequence shown here is derived from an EMBL/GenBank/DDBJ whole genome shotgun (WGS) entry which is preliminary data.</text>
</comment>
<organism evidence="3 4">
    <name type="scientific">Aspergillus lucknowensis</name>
    <dbReference type="NCBI Taxonomy" id="176173"/>
    <lineage>
        <taxon>Eukaryota</taxon>
        <taxon>Fungi</taxon>
        <taxon>Dikarya</taxon>
        <taxon>Ascomycota</taxon>
        <taxon>Pezizomycotina</taxon>
        <taxon>Eurotiomycetes</taxon>
        <taxon>Eurotiomycetidae</taxon>
        <taxon>Eurotiales</taxon>
        <taxon>Aspergillaceae</taxon>
        <taxon>Aspergillus</taxon>
        <taxon>Aspergillus subgen. Nidulantes</taxon>
    </lineage>
</organism>
<dbReference type="InterPro" id="IPR029058">
    <property type="entry name" value="AB_hydrolase_fold"/>
</dbReference>
<dbReference type="Proteomes" id="UP001610432">
    <property type="component" value="Unassembled WGS sequence"/>
</dbReference>
<proteinExistence type="predicted"/>
<dbReference type="GeneID" id="98149782"/>
<protein>
    <submittedName>
        <fullName evidence="3">Alpha/Beta hydrolase protein</fullName>
    </submittedName>
</protein>
<reference evidence="3 4" key="1">
    <citation type="submission" date="2024-07" db="EMBL/GenBank/DDBJ databases">
        <title>Section-level genome sequencing and comparative genomics of Aspergillus sections Usti and Cavernicolus.</title>
        <authorList>
            <consortium name="Lawrence Berkeley National Laboratory"/>
            <person name="Nybo J.L."/>
            <person name="Vesth T.C."/>
            <person name="Theobald S."/>
            <person name="Frisvad J.C."/>
            <person name="Larsen T.O."/>
            <person name="Kjaerboelling I."/>
            <person name="Rothschild-Mancinelli K."/>
            <person name="Lyhne E.K."/>
            <person name="Kogle M.E."/>
            <person name="Barry K."/>
            <person name="Clum A."/>
            <person name="Na H."/>
            <person name="Ledsgaard L."/>
            <person name="Lin J."/>
            <person name="Lipzen A."/>
            <person name="Kuo A."/>
            <person name="Riley R."/>
            <person name="Mondo S."/>
            <person name="Labutti K."/>
            <person name="Haridas S."/>
            <person name="Pangalinan J."/>
            <person name="Salamov A.A."/>
            <person name="Simmons B.A."/>
            <person name="Magnuson J.K."/>
            <person name="Chen J."/>
            <person name="Drula E."/>
            <person name="Henrissat B."/>
            <person name="Wiebenga A."/>
            <person name="Lubbers R.J."/>
            <person name="Gomes A.C."/>
            <person name="Macurrencykelacurrency M.R."/>
            <person name="Stajich J."/>
            <person name="Grigoriev I.V."/>
            <person name="Mortensen U.H."/>
            <person name="De Vries R.P."/>
            <person name="Baker S.E."/>
            <person name="Andersen M.R."/>
        </authorList>
    </citation>
    <scope>NUCLEOTIDE SEQUENCE [LARGE SCALE GENOMIC DNA]</scope>
    <source>
        <strain evidence="3 4">CBS 449.75</strain>
    </source>
</reference>
<accession>A0ABR4LE17</accession>
<feature type="domain" description="Alpha/beta hydrolase fold-3" evidence="2">
    <location>
        <begin position="94"/>
        <end position="309"/>
    </location>
</feature>
<dbReference type="InterPro" id="IPR013094">
    <property type="entry name" value="AB_hydrolase_3"/>
</dbReference>
<evidence type="ECO:0000313" key="3">
    <source>
        <dbReference type="EMBL" id="KAL2862788.1"/>
    </source>
</evidence>
<keyword evidence="1 3" id="KW-0378">Hydrolase</keyword>
<dbReference type="InterPro" id="IPR050300">
    <property type="entry name" value="GDXG_lipolytic_enzyme"/>
</dbReference>